<gene>
    <name evidence="4" type="ORF">Hamer_G008531</name>
</gene>
<feature type="domain" description="DUF4874" evidence="3">
    <location>
        <begin position="65"/>
        <end position="233"/>
    </location>
</feature>
<name>A0A8J5TJ34_HOMAM</name>
<dbReference type="Pfam" id="PF16116">
    <property type="entry name" value="DUF4832"/>
    <property type="match status" value="1"/>
</dbReference>
<evidence type="ECO:0000256" key="1">
    <source>
        <dbReference type="SAM" id="SignalP"/>
    </source>
</evidence>
<feature type="chain" id="PRO_5035296204" description="DUF4874 domain-containing protein" evidence="1">
    <location>
        <begin position="23"/>
        <end position="417"/>
    </location>
</feature>
<dbReference type="Pfam" id="PF16173">
    <property type="entry name" value="DUF4874"/>
    <property type="match status" value="1"/>
</dbReference>
<evidence type="ECO:0000259" key="3">
    <source>
        <dbReference type="Pfam" id="PF16173"/>
    </source>
</evidence>
<accession>A0A8J5TJ34</accession>
<dbReference type="InterPro" id="IPR032267">
    <property type="entry name" value="DUF4832"/>
</dbReference>
<evidence type="ECO:0000313" key="4">
    <source>
        <dbReference type="EMBL" id="KAG7173013.1"/>
    </source>
</evidence>
<evidence type="ECO:0008006" key="6">
    <source>
        <dbReference type="Google" id="ProtNLM"/>
    </source>
</evidence>
<sequence length="417" mass="46812">MNRAIFLPLLLLALADCSVSLGNDNVCPRKVAAPCHQLTGNTPVGCYDITYTEPNMTVLGAGRGNPERGFYTYTETSTSNWNTLNVEDLQSFVQQGYTLIFRYVILDTFVNSNISDDILLKIGEDFDTLREAGMKVVLRLCYSISESIKSDAKLNQLLSHLNQLTPILDEHAGVIAVVQAGFIGVWGEWYYTENYGDEGVISQANWMDRGTVLSQLMNAIPASRHIQLRTPKYKKVARLGIHNDCFLASDTDYGTYENIAVDYPFLQEETKYLPMGGETCNYNPPRSDCPTALKELRELHFTYLNNGYHEGVLNSWKTQSCYNELVLHHPTSGATYYTCGSTGVDLRTWLPGTHSLQLSMTVPKKAPRGRYQVLLRLPDGDSRLKDLDVYNIVIENLVDSNNAARRLNLIGYTEVEN</sequence>
<feature type="signal peptide" evidence="1">
    <location>
        <begin position="1"/>
        <end position="22"/>
    </location>
</feature>
<organism evidence="4 5">
    <name type="scientific">Homarus americanus</name>
    <name type="common">American lobster</name>
    <dbReference type="NCBI Taxonomy" id="6706"/>
    <lineage>
        <taxon>Eukaryota</taxon>
        <taxon>Metazoa</taxon>
        <taxon>Ecdysozoa</taxon>
        <taxon>Arthropoda</taxon>
        <taxon>Crustacea</taxon>
        <taxon>Multicrustacea</taxon>
        <taxon>Malacostraca</taxon>
        <taxon>Eumalacostraca</taxon>
        <taxon>Eucarida</taxon>
        <taxon>Decapoda</taxon>
        <taxon>Pleocyemata</taxon>
        <taxon>Astacidea</taxon>
        <taxon>Nephropoidea</taxon>
        <taxon>Nephropidae</taxon>
        <taxon>Homarus</taxon>
    </lineage>
</organism>
<protein>
    <recommendedName>
        <fullName evidence="6">DUF4874 domain-containing protein</fullName>
    </recommendedName>
</protein>
<evidence type="ECO:0000313" key="5">
    <source>
        <dbReference type="Proteomes" id="UP000747542"/>
    </source>
</evidence>
<dbReference type="InterPro" id="IPR032379">
    <property type="entry name" value="DUF4874"/>
</dbReference>
<reference evidence="4" key="1">
    <citation type="journal article" date="2021" name="Sci. Adv.">
        <title>The American lobster genome reveals insights on longevity, neural, and immune adaptations.</title>
        <authorList>
            <person name="Polinski J.M."/>
            <person name="Zimin A.V."/>
            <person name="Clark K.F."/>
            <person name="Kohn A.B."/>
            <person name="Sadowski N."/>
            <person name="Timp W."/>
            <person name="Ptitsyn A."/>
            <person name="Khanna P."/>
            <person name="Romanova D.Y."/>
            <person name="Williams P."/>
            <person name="Greenwood S.J."/>
            <person name="Moroz L.L."/>
            <person name="Walt D.R."/>
            <person name="Bodnar A.G."/>
        </authorList>
    </citation>
    <scope>NUCLEOTIDE SEQUENCE</scope>
    <source>
        <strain evidence="4">GMGI-L3</strain>
    </source>
</reference>
<keyword evidence="1" id="KW-0732">Signal</keyword>
<comment type="caution">
    <text evidence="4">The sequence shown here is derived from an EMBL/GenBank/DDBJ whole genome shotgun (WGS) entry which is preliminary data.</text>
</comment>
<dbReference type="EMBL" id="JAHLQT010010178">
    <property type="protein sequence ID" value="KAG7173013.1"/>
    <property type="molecule type" value="Genomic_DNA"/>
</dbReference>
<feature type="domain" description="DUF4832" evidence="2">
    <location>
        <begin position="238"/>
        <end position="325"/>
    </location>
</feature>
<evidence type="ECO:0000259" key="2">
    <source>
        <dbReference type="Pfam" id="PF16116"/>
    </source>
</evidence>
<proteinExistence type="predicted"/>
<dbReference type="AlphaFoldDB" id="A0A8J5TJ34"/>
<keyword evidence="5" id="KW-1185">Reference proteome</keyword>
<dbReference type="Proteomes" id="UP000747542">
    <property type="component" value="Unassembled WGS sequence"/>
</dbReference>